<evidence type="ECO:0000313" key="8">
    <source>
        <dbReference type="EMBL" id="GDY76195.1"/>
    </source>
</evidence>
<dbReference type="PROSITE" id="PS51900">
    <property type="entry name" value="CB"/>
    <property type="match status" value="1"/>
</dbReference>
<dbReference type="Pfam" id="PF14659">
    <property type="entry name" value="Phage_int_SAM_3"/>
    <property type="match status" value="1"/>
</dbReference>
<feature type="domain" description="Tyr recombinase" evidence="5">
    <location>
        <begin position="173"/>
        <end position="369"/>
    </location>
</feature>
<dbReference type="STRING" id="33903.AQJ43_04565"/>
<keyword evidence="2 4" id="KW-0238">DNA-binding</keyword>
<dbReference type="EMBL" id="BJHY01000001">
    <property type="protein sequence ID" value="GDY76195.1"/>
    <property type="molecule type" value="Genomic_DNA"/>
</dbReference>
<dbReference type="PANTHER" id="PTHR30349:SF91">
    <property type="entry name" value="INTA PROTEIN"/>
    <property type="match status" value="1"/>
</dbReference>
<dbReference type="Proteomes" id="UP000299211">
    <property type="component" value="Unassembled WGS sequence"/>
</dbReference>
<dbReference type="RefSeq" id="WP_010985139.1">
    <property type="nucleotide sequence ID" value="NZ_BAABTN010000123.1"/>
</dbReference>
<dbReference type="Gene3D" id="1.10.443.10">
    <property type="entry name" value="Intergrase catalytic core"/>
    <property type="match status" value="1"/>
</dbReference>
<dbReference type="CDD" id="cd01189">
    <property type="entry name" value="INT_ICEBs1_C_like"/>
    <property type="match status" value="1"/>
</dbReference>
<protein>
    <submittedName>
        <fullName evidence="8">Site-specific integrase</fullName>
    </submittedName>
</protein>
<dbReference type="SUPFAM" id="SSF56349">
    <property type="entry name" value="DNA breaking-rejoining enzymes"/>
    <property type="match status" value="1"/>
</dbReference>
<dbReference type="Gene3D" id="1.10.150.130">
    <property type="match status" value="1"/>
</dbReference>
<comment type="caution">
    <text evidence="8">The sequence shown here is derived from an EMBL/GenBank/DDBJ whole genome shotgun (WGS) entry which is preliminary data.</text>
</comment>
<proteinExistence type="predicted"/>
<evidence type="ECO:0000256" key="1">
    <source>
        <dbReference type="ARBA" id="ARBA00022908"/>
    </source>
</evidence>
<dbReference type="Proteomes" id="UP000302139">
    <property type="component" value="Unassembled WGS sequence"/>
</dbReference>
<dbReference type="AlphaFoldDB" id="A0A4D4MXL2"/>
<keyword evidence="1" id="KW-0229">DNA integration</keyword>
<dbReference type="InterPro" id="IPR010998">
    <property type="entry name" value="Integrase_recombinase_N"/>
</dbReference>
<dbReference type="GO" id="GO:0015074">
    <property type="term" value="P:DNA integration"/>
    <property type="evidence" value="ECO:0007669"/>
    <property type="project" value="UniProtKB-KW"/>
</dbReference>
<evidence type="ECO:0000256" key="4">
    <source>
        <dbReference type="PROSITE-ProRule" id="PRU01248"/>
    </source>
</evidence>
<dbReference type="InterPro" id="IPR013762">
    <property type="entry name" value="Integrase-like_cat_sf"/>
</dbReference>
<dbReference type="GeneID" id="41540772"/>
<evidence type="ECO:0000313" key="9">
    <source>
        <dbReference type="Proteomes" id="UP000299211"/>
    </source>
</evidence>
<evidence type="ECO:0000313" key="7">
    <source>
        <dbReference type="EMBL" id="GDY63662.1"/>
    </source>
</evidence>
<dbReference type="InterPro" id="IPR050090">
    <property type="entry name" value="Tyrosine_recombinase_XerCD"/>
</dbReference>
<dbReference type="GO" id="GO:0006310">
    <property type="term" value="P:DNA recombination"/>
    <property type="evidence" value="ECO:0007669"/>
    <property type="project" value="UniProtKB-KW"/>
</dbReference>
<reference evidence="8 9" key="1">
    <citation type="submission" date="2019-04" db="EMBL/GenBank/DDBJ databases">
        <title>Draft genome sequences of Streptomyces avermitilis ATCC 31267.</title>
        <authorList>
            <person name="Komaki H."/>
            <person name="Tamura T."/>
            <person name="Hosoyama A."/>
        </authorList>
    </citation>
    <scope>NUCLEOTIDE SEQUENCE [LARGE SCALE GENOMIC DNA]</scope>
    <source>
        <strain evidence="8 9">ATCC 31267</strain>
    </source>
</reference>
<dbReference type="InterPro" id="IPR044068">
    <property type="entry name" value="CB"/>
</dbReference>
<evidence type="ECO:0000313" key="10">
    <source>
        <dbReference type="Proteomes" id="UP000302139"/>
    </source>
</evidence>
<evidence type="ECO:0000259" key="6">
    <source>
        <dbReference type="PROSITE" id="PS51900"/>
    </source>
</evidence>
<accession>A0A4D4MXL2</accession>
<evidence type="ECO:0000256" key="3">
    <source>
        <dbReference type="ARBA" id="ARBA00023172"/>
    </source>
</evidence>
<dbReference type="GO" id="GO:0003677">
    <property type="term" value="F:DNA binding"/>
    <property type="evidence" value="ECO:0007669"/>
    <property type="project" value="UniProtKB-UniRule"/>
</dbReference>
<dbReference type="InterPro" id="IPR011010">
    <property type="entry name" value="DNA_brk_join_enz"/>
</dbReference>
<keyword evidence="3" id="KW-0233">DNA recombination</keyword>
<sequence>MAPRKRNPNGSGSIWQRKDGRYEARVYVPQPDGTRKRKTVYGTTWEECDTKRQELVLRDRQGIPTPTRSAKLSEWLPYWLKHYVEPRRKLSTYDKYEVQVRLYLVPLLGTRRLESLSVADVRRFITRVQNAHTAATAKESHRVLRTALTAAVREELITRNVASLVEPPRVKQREIRPWSLEETLSFLEAARSDPLYAAFVLAIAMGLRRGELGGLRWSDVDLDNRVVHVRQQTQRRRGTLYDDDPKSRRIRVVPMPALCIAPLRWHRLRQRETFARTGVAWCEAGYVFATRNGRPVEPRNVYRSFTRVAADAGLRVVRLHDARHGCATLLTAAGVAPRVIMEILGHSQISITMDVYTHVVHDTQREAISHMDRLLKRRLPTSLSGGAGSIEFP</sequence>
<organism evidence="8 9">
    <name type="scientific">Streptomyces avermitilis</name>
    <dbReference type="NCBI Taxonomy" id="33903"/>
    <lineage>
        <taxon>Bacteria</taxon>
        <taxon>Bacillati</taxon>
        <taxon>Actinomycetota</taxon>
        <taxon>Actinomycetes</taxon>
        <taxon>Kitasatosporales</taxon>
        <taxon>Streptomycetaceae</taxon>
        <taxon>Streptomyces</taxon>
    </lineage>
</organism>
<dbReference type="InterPro" id="IPR002104">
    <property type="entry name" value="Integrase_catalytic"/>
</dbReference>
<name>A0A4D4MXL2_STRAX</name>
<evidence type="ECO:0000259" key="5">
    <source>
        <dbReference type="PROSITE" id="PS51898"/>
    </source>
</evidence>
<dbReference type="OMA" id="TILHECT"/>
<gene>
    <name evidence="7" type="ORF">SAV14893_030550</name>
    <name evidence="8" type="ORF">SAV31267_056800</name>
</gene>
<dbReference type="InterPro" id="IPR004107">
    <property type="entry name" value="Integrase_SAM-like_N"/>
</dbReference>
<dbReference type="PANTHER" id="PTHR30349">
    <property type="entry name" value="PHAGE INTEGRASE-RELATED"/>
    <property type="match status" value="1"/>
</dbReference>
<reference evidence="7 10" key="2">
    <citation type="submission" date="2019-04" db="EMBL/GenBank/DDBJ databases">
        <title>Draft genome sequences of Streptomyces avermitilis NBRC 14893.</title>
        <authorList>
            <person name="Komaki H."/>
            <person name="Tamura T."/>
            <person name="Hosoyama A."/>
        </authorList>
    </citation>
    <scope>NUCLEOTIDE SEQUENCE [LARGE SCALE GENOMIC DNA]</scope>
    <source>
        <strain evidence="7 10">NBRC 14893</strain>
    </source>
</reference>
<evidence type="ECO:0000256" key="2">
    <source>
        <dbReference type="ARBA" id="ARBA00023125"/>
    </source>
</evidence>
<dbReference type="PROSITE" id="PS51898">
    <property type="entry name" value="TYR_RECOMBINASE"/>
    <property type="match status" value="1"/>
</dbReference>
<dbReference type="Pfam" id="PF00589">
    <property type="entry name" value="Phage_integrase"/>
    <property type="match status" value="1"/>
</dbReference>
<feature type="domain" description="Core-binding (CB)" evidence="6">
    <location>
        <begin position="70"/>
        <end position="152"/>
    </location>
</feature>
<dbReference type="EMBL" id="BJHX01000001">
    <property type="protein sequence ID" value="GDY63662.1"/>
    <property type="molecule type" value="Genomic_DNA"/>
</dbReference>